<sequence length="131" mass="14582">MREDKAREEKERVKEQQRLSATLPAPTLSQQSNQESGKSEAASQDSVESSQKTANLGGSQDSALLEDLCFKEILNPEETLNNHSQRSSQEQVTPKVQQKPKLEDYLKTGGLNNDVSDSSDTEEEESELDEI</sequence>
<reference evidence="2" key="1">
    <citation type="submission" date="2019-06" db="EMBL/GenBank/DDBJ databases">
        <authorList>
            <person name="Zheng W."/>
        </authorList>
    </citation>
    <scope>NUCLEOTIDE SEQUENCE</scope>
    <source>
        <strain evidence="2">QDHG01</strain>
    </source>
</reference>
<accession>A0A8J8NZY1</accession>
<organism evidence="2 3">
    <name type="scientific">Halteria grandinella</name>
    <dbReference type="NCBI Taxonomy" id="5974"/>
    <lineage>
        <taxon>Eukaryota</taxon>
        <taxon>Sar</taxon>
        <taxon>Alveolata</taxon>
        <taxon>Ciliophora</taxon>
        <taxon>Intramacronucleata</taxon>
        <taxon>Spirotrichea</taxon>
        <taxon>Stichotrichia</taxon>
        <taxon>Sporadotrichida</taxon>
        <taxon>Halteriidae</taxon>
        <taxon>Halteria</taxon>
    </lineage>
</organism>
<feature type="compositionally biased region" description="Polar residues" evidence="1">
    <location>
        <begin position="27"/>
        <end position="61"/>
    </location>
</feature>
<feature type="compositionally biased region" description="Basic and acidic residues" evidence="1">
    <location>
        <begin position="1"/>
        <end position="17"/>
    </location>
</feature>
<name>A0A8J8NZY1_HALGN</name>
<dbReference type="Proteomes" id="UP000785679">
    <property type="component" value="Unassembled WGS sequence"/>
</dbReference>
<evidence type="ECO:0000313" key="2">
    <source>
        <dbReference type="EMBL" id="TNV84856.1"/>
    </source>
</evidence>
<feature type="region of interest" description="Disordered" evidence="1">
    <location>
        <begin position="79"/>
        <end position="131"/>
    </location>
</feature>
<dbReference type="AlphaFoldDB" id="A0A8J8NZY1"/>
<feature type="compositionally biased region" description="Acidic residues" evidence="1">
    <location>
        <begin position="117"/>
        <end position="131"/>
    </location>
</feature>
<keyword evidence="3" id="KW-1185">Reference proteome</keyword>
<evidence type="ECO:0000313" key="3">
    <source>
        <dbReference type="Proteomes" id="UP000785679"/>
    </source>
</evidence>
<protein>
    <submittedName>
        <fullName evidence="2">Uncharacterized protein</fullName>
    </submittedName>
</protein>
<feature type="region of interest" description="Disordered" evidence="1">
    <location>
        <begin position="1"/>
        <end position="61"/>
    </location>
</feature>
<comment type="caution">
    <text evidence="2">The sequence shown here is derived from an EMBL/GenBank/DDBJ whole genome shotgun (WGS) entry which is preliminary data.</text>
</comment>
<dbReference type="EMBL" id="RRYP01002369">
    <property type="protein sequence ID" value="TNV84856.1"/>
    <property type="molecule type" value="Genomic_DNA"/>
</dbReference>
<gene>
    <name evidence="2" type="ORF">FGO68_gene12649</name>
</gene>
<proteinExistence type="predicted"/>
<feature type="compositionally biased region" description="Polar residues" evidence="1">
    <location>
        <begin position="79"/>
        <end position="96"/>
    </location>
</feature>
<evidence type="ECO:0000256" key="1">
    <source>
        <dbReference type="SAM" id="MobiDB-lite"/>
    </source>
</evidence>